<evidence type="ECO:0000313" key="2">
    <source>
        <dbReference type="Proteomes" id="UP001159427"/>
    </source>
</evidence>
<dbReference type="EMBL" id="CALNXI010002065">
    <property type="protein sequence ID" value="CAH3182427.1"/>
    <property type="molecule type" value="Genomic_DNA"/>
</dbReference>
<name>A0ABN8RSW5_9CNID</name>
<reference evidence="1 2" key="1">
    <citation type="submission" date="2022-05" db="EMBL/GenBank/DDBJ databases">
        <authorList>
            <consortium name="Genoscope - CEA"/>
            <person name="William W."/>
        </authorList>
    </citation>
    <scope>NUCLEOTIDE SEQUENCE [LARGE SCALE GENOMIC DNA]</scope>
</reference>
<gene>
    <name evidence="1" type="ORF">PEVE_00014199</name>
</gene>
<comment type="caution">
    <text evidence="1">The sequence shown here is derived from an EMBL/GenBank/DDBJ whole genome shotgun (WGS) entry which is preliminary data.</text>
</comment>
<organism evidence="1 2">
    <name type="scientific">Porites evermanni</name>
    <dbReference type="NCBI Taxonomy" id="104178"/>
    <lineage>
        <taxon>Eukaryota</taxon>
        <taxon>Metazoa</taxon>
        <taxon>Cnidaria</taxon>
        <taxon>Anthozoa</taxon>
        <taxon>Hexacorallia</taxon>
        <taxon>Scleractinia</taxon>
        <taxon>Fungiina</taxon>
        <taxon>Poritidae</taxon>
        <taxon>Porites</taxon>
    </lineage>
</organism>
<accession>A0ABN8RSW5</accession>
<keyword evidence="2" id="KW-1185">Reference proteome</keyword>
<proteinExistence type="predicted"/>
<protein>
    <submittedName>
        <fullName evidence="1">Uncharacterized protein</fullName>
    </submittedName>
</protein>
<dbReference type="Proteomes" id="UP001159427">
    <property type="component" value="Unassembled WGS sequence"/>
</dbReference>
<evidence type="ECO:0000313" key="1">
    <source>
        <dbReference type="EMBL" id="CAH3182427.1"/>
    </source>
</evidence>
<sequence>MPIFYLLPYHGGMQGMSSLSGAHGNLTSLTVCDHPDSFVTDDNGHTFLHFQYIEDTGTDIHRHTSPLCLDLCSAGLMPKLLVVRHYCLNYVNINFPGANFVSPLWRCPLNRSGPKEKFHCTFNLINVGILLPQKANFLDDNSCSLLVAPWRVGQLKMPPPFGTGEVWTLSCTIPLASNVMIS</sequence>